<organism evidence="1 2">
    <name type="scientific">Streptomyces griseus</name>
    <dbReference type="NCBI Taxonomy" id="1911"/>
    <lineage>
        <taxon>Bacteria</taxon>
        <taxon>Bacillati</taxon>
        <taxon>Actinomycetota</taxon>
        <taxon>Actinomycetes</taxon>
        <taxon>Kitasatosporales</taxon>
        <taxon>Streptomycetaceae</taxon>
        <taxon>Streptomyces</taxon>
    </lineage>
</organism>
<gene>
    <name evidence="1" type="ORF">NCTC7807_03882</name>
</gene>
<proteinExistence type="predicted"/>
<reference evidence="1 2" key="1">
    <citation type="submission" date="2018-06" db="EMBL/GenBank/DDBJ databases">
        <authorList>
            <consortium name="Pathogen Informatics"/>
            <person name="Doyle S."/>
        </authorList>
    </citation>
    <scope>NUCLEOTIDE SEQUENCE [LARGE SCALE GENOMIC DNA]</scope>
    <source>
        <strain evidence="1 2">NCTC7807</strain>
    </source>
</reference>
<dbReference type="Proteomes" id="UP000254150">
    <property type="component" value="Unassembled WGS sequence"/>
</dbReference>
<name>A0A380P3Q0_STRGR</name>
<dbReference type="AlphaFoldDB" id="A0A380P3Q0"/>
<evidence type="ECO:0000313" key="2">
    <source>
        <dbReference type="Proteomes" id="UP000254150"/>
    </source>
</evidence>
<protein>
    <submittedName>
        <fullName evidence="1">Uncharacterized protein</fullName>
    </submittedName>
</protein>
<evidence type="ECO:0000313" key="1">
    <source>
        <dbReference type="EMBL" id="SUP59823.1"/>
    </source>
</evidence>
<sequence>MTAGRGSKCTTLRKGAYLYHRTTGLQTWKETVTC</sequence>
<dbReference type="EMBL" id="UHID01000007">
    <property type="protein sequence ID" value="SUP59823.1"/>
    <property type="molecule type" value="Genomic_DNA"/>
</dbReference>
<accession>A0A380P3Q0</accession>